<dbReference type="InterPro" id="IPR042099">
    <property type="entry name" value="ANL_N_sf"/>
</dbReference>
<dbReference type="Gene3D" id="3.40.50.12780">
    <property type="entry name" value="N-terminal domain of ligase-like"/>
    <property type="match status" value="1"/>
</dbReference>
<evidence type="ECO:0000313" key="3">
    <source>
        <dbReference type="EMBL" id="MEE2058576.1"/>
    </source>
</evidence>
<dbReference type="Pfam" id="PF00501">
    <property type="entry name" value="AMP-binding"/>
    <property type="match status" value="1"/>
</dbReference>
<dbReference type="PROSITE" id="PS00455">
    <property type="entry name" value="AMP_BINDING"/>
    <property type="match status" value="1"/>
</dbReference>
<feature type="domain" description="AMP-dependent synthetase/ligase" evidence="1">
    <location>
        <begin position="8"/>
        <end position="370"/>
    </location>
</feature>
<dbReference type="EMBL" id="JAUTXY010000005">
    <property type="protein sequence ID" value="MEE2058576.1"/>
    <property type="molecule type" value="Genomic_DNA"/>
</dbReference>
<gene>
    <name evidence="3" type="ORF">Q7514_13705</name>
</gene>
<dbReference type="InterPro" id="IPR045851">
    <property type="entry name" value="AMP-bd_C_sf"/>
</dbReference>
<dbReference type="InterPro" id="IPR020845">
    <property type="entry name" value="AMP-binding_CS"/>
</dbReference>
<accession>A0ABU7LAL0</accession>
<dbReference type="PANTHER" id="PTHR43767">
    <property type="entry name" value="LONG-CHAIN-FATTY-ACID--COA LIGASE"/>
    <property type="match status" value="1"/>
</dbReference>
<feature type="domain" description="AMP-binding enzyme C-terminal" evidence="2">
    <location>
        <begin position="420"/>
        <end position="495"/>
    </location>
</feature>
<proteinExistence type="predicted"/>
<organism evidence="3 4">
    <name type="scientific">Rhodococcus artemisiae</name>
    <dbReference type="NCBI Taxonomy" id="714159"/>
    <lineage>
        <taxon>Bacteria</taxon>
        <taxon>Bacillati</taxon>
        <taxon>Actinomycetota</taxon>
        <taxon>Actinomycetes</taxon>
        <taxon>Mycobacteriales</taxon>
        <taxon>Nocardiaceae</taxon>
        <taxon>Rhodococcus</taxon>
    </lineage>
</organism>
<reference evidence="3 4" key="1">
    <citation type="submission" date="2023-07" db="EMBL/GenBank/DDBJ databases">
        <authorList>
            <person name="Girao M."/>
            <person name="Carvalho M.F."/>
        </authorList>
    </citation>
    <scope>NUCLEOTIDE SEQUENCE [LARGE SCALE GENOMIC DNA]</scope>
    <source>
        <strain evidence="3 4">YIM65754</strain>
    </source>
</reference>
<evidence type="ECO:0000259" key="2">
    <source>
        <dbReference type="Pfam" id="PF13193"/>
    </source>
</evidence>
<dbReference type="InterPro" id="IPR025110">
    <property type="entry name" value="AMP-bd_C"/>
</dbReference>
<dbReference type="Pfam" id="PF13193">
    <property type="entry name" value="AMP-binding_C"/>
    <property type="match status" value="1"/>
</dbReference>
<dbReference type="InterPro" id="IPR050237">
    <property type="entry name" value="ATP-dep_AMP-bd_enzyme"/>
</dbReference>
<dbReference type="GO" id="GO:0016874">
    <property type="term" value="F:ligase activity"/>
    <property type="evidence" value="ECO:0007669"/>
    <property type="project" value="UniProtKB-KW"/>
</dbReference>
<keyword evidence="3" id="KW-0436">Ligase</keyword>
<sequence length="509" mass="54303">MYLTQGLHRALQCTPEAPATIYGDRTRTFREHIDRIARLAAGLHSLGVTSGDRVAMLSLNSDRYAEYLLAIPWSDAVLNPVNIRWSPAEIAYSINDSGTKVLIVDDAFAAAVPALRGACPNLTTIVYAGENDASEGAVLYEELIATHDPVEDARRSGEQLAGIFYTGGTTGFPKGVMLSHTNMVTSAAGTVATGELLSGAARFLHAAPMFHLADLAAWAGQVMLGGPHIIVPFFEPVAVLEAIEQHRPTDVLLVPTMLQLLVDHPSVSEYDLSAMQRILYGGSPIGEGLANRVLTMFPGVRMTQAYGMTEVAPVASLLLPDDHEGATLRSGGQAAPHSELRIVDIDGNPVPTGTVGEICVRGGHVMQGYWNKPAETAAVLRDGWYHTGDGGYLDENGFVYVVDRLKDMIVTGGENVYSAEVESALSKHPAVAQSAVIGLPSETWGETVHAVVILAAGAEVSAEELQAFCKEHIAGYKTPRSVEFVAAIPMSGAGKILKRELREAQAERS</sequence>
<dbReference type="CDD" id="cd17631">
    <property type="entry name" value="FACL_FadD13-like"/>
    <property type="match status" value="1"/>
</dbReference>
<name>A0ABU7LAL0_9NOCA</name>
<evidence type="ECO:0000259" key="1">
    <source>
        <dbReference type="Pfam" id="PF00501"/>
    </source>
</evidence>
<dbReference type="NCBIfam" id="NF004837">
    <property type="entry name" value="PRK06187.1"/>
    <property type="match status" value="1"/>
</dbReference>
<dbReference type="SUPFAM" id="SSF56801">
    <property type="entry name" value="Acetyl-CoA synthetase-like"/>
    <property type="match status" value="1"/>
</dbReference>
<dbReference type="RefSeq" id="WP_330133814.1">
    <property type="nucleotide sequence ID" value="NZ_JAUTXY010000005.1"/>
</dbReference>
<dbReference type="Gene3D" id="3.30.300.30">
    <property type="match status" value="1"/>
</dbReference>
<keyword evidence="4" id="KW-1185">Reference proteome</keyword>
<protein>
    <submittedName>
        <fullName evidence="3">Long-chain fatty acid--CoA ligase</fullName>
    </submittedName>
</protein>
<dbReference type="Proteomes" id="UP001336020">
    <property type="component" value="Unassembled WGS sequence"/>
</dbReference>
<dbReference type="PANTHER" id="PTHR43767:SF1">
    <property type="entry name" value="NONRIBOSOMAL PEPTIDE SYNTHASE PES1 (EUROFUNG)-RELATED"/>
    <property type="match status" value="1"/>
</dbReference>
<evidence type="ECO:0000313" key="4">
    <source>
        <dbReference type="Proteomes" id="UP001336020"/>
    </source>
</evidence>
<comment type="caution">
    <text evidence="3">The sequence shown here is derived from an EMBL/GenBank/DDBJ whole genome shotgun (WGS) entry which is preliminary data.</text>
</comment>
<dbReference type="InterPro" id="IPR000873">
    <property type="entry name" value="AMP-dep_synth/lig_dom"/>
</dbReference>